<name>A0A940DJX8_9BACT</name>
<keyword evidence="1" id="KW-0812">Transmembrane</keyword>
<evidence type="ECO:0000313" key="2">
    <source>
        <dbReference type="EMBL" id="MBO8440299.1"/>
    </source>
</evidence>
<feature type="transmembrane region" description="Helical" evidence="1">
    <location>
        <begin position="75"/>
        <end position="103"/>
    </location>
</feature>
<dbReference type="AlphaFoldDB" id="A0A940DJX8"/>
<feature type="transmembrane region" description="Helical" evidence="1">
    <location>
        <begin position="251"/>
        <end position="271"/>
    </location>
</feature>
<accession>A0A940DJX8</accession>
<feature type="transmembrane region" description="Helical" evidence="1">
    <location>
        <begin position="195"/>
        <end position="217"/>
    </location>
</feature>
<feature type="transmembrane region" description="Helical" evidence="1">
    <location>
        <begin position="38"/>
        <end position="55"/>
    </location>
</feature>
<gene>
    <name evidence="2" type="ORF">IAC51_06575</name>
</gene>
<organism evidence="2 3">
    <name type="scientific">Candidatus Aphodosoma intestinipullorum</name>
    <dbReference type="NCBI Taxonomy" id="2840674"/>
    <lineage>
        <taxon>Bacteria</taxon>
        <taxon>Pseudomonadati</taxon>
        <taxon>Bacteroidota</taxon>
        <taxon>Bacteroidia</taxon>
        <taxon>Bacteroidales</taxon>
        <taxon>Candidatus Aphodosoma</taxon>
    </lineage>
</organism>
<evidence type="ECO:0000256" key="1">
    <source>
        <dbReference type="SAM" id="Phobius"/>
    </source>
</evidence>
<feature type="transmembrane region" description="Helical" evidence="1">
    <location>
        <begin position="283"/>
        <end position="303"/>
    </location>
</feature>
<feature type="transmembrane region" description="Helical" evidence="1">
    <location>
        <begin position="162"/>
        <end position="188"/>
    </location>
</feature>
<reference evidence="2" key="1">
    <citation type="submission" date="2020-10" db="EMBL/GenBank/DDBJ databases">
        <authorList>
            <person name="Gilroy R."/>
        </authorList>
    </citation>
    <scope>NUCLEOTIDE SEQUENCE</scope>
    <source>
        <strain evidence="2">3924</strain>
    </source>
</reference>
<feature type="transmembrane region" description="Helical" evidence="1">
    <location>
        <begin position="344"/>
        <end position="362"/>
    </location>
</feature>
<feature type="transmembrane region" description="Helical" evidence="1">
    <location>
        <begin position="13"/>
        <end position="31"/>
    </location>
</feature>
<proteinExistence type="predicted"/>
<reference evidence="2" key="2">
    <citation type="journal article" date="2021" name="PeerJ">
        <title>Extensive microbial diversity within the chicken gut microbiome revealed by metagenomics and culture.</title>
        <authorList>
            <person name="Gilroy R."/>
            <person name="Ravi A."/>
            <person name="Getino M."/>
            <person name="Pursley I."/>
            <person name="Horton D.L."/>
            <person name="Alikhan N.F."/>
            <person name="Baker D."/>
            <person name="Gharbi K."/>
            <person name="Hall N."/>
            <person name="Watson M."/>
            <person name="Adriaenssens E.M."/>
            <person name="Foster-Nyarko E."/>
            <person name="Jarju S."/>
            <person name="Secka A."/>
            <person name="Antonio M."/>
            <person name="Oren A."/>
            <person name="Chaudhuri R.R."/>
            <person name="La Ragione R."/>
            <person name="Hildebrand F."/>
            <person name="Pallen M.J."/>
        </authorList>
    </citation>
    <scope>NUCLEOTIDE SEQUENCE</scope>
    <source>
        <strain evidence="2">3924</strain>
    </source>
</reference>
<sequence>MNILQDEATAGEFLFSFMFFNVAMLVSFICARKKQNCVFVWVLALLFCIYAFWDTDYYSFRYIFFHLTPSFRDPLYYYLAYISLGSYSIYRLIIWGVAMLLFYKTCNRFGVNKNLSVYIFVVFSLLTFSFARASLGMALYFYGLSCLLKPNMNNRRTSYFSGIVFICLSYFGHRSMLPLILLTPLAYIQITKKRVFVLGCIFPVIVVAIRLVLQYFVKDNYAMGGQLSEFSDAVRGYATVRDFELNWKFKLITLLRNMSHYLICLYLLWSVWLKKQSIMIPPYIKGFVTMSVVISIIALALSLSDVGVASVTSKRYLYMTGIPLCISLAYTVQKGLCSWRMLNVLLMVSVLWAEGYFIGKIISHY</sequence>
<evidence type="ECO:0000313" key="3">
    <source>
        <dbReference type="Proteomes" id="UP000712007"/>
    </source>
</evidence>
<comment type="caution">
    <text evidence="2">The sequence shown here is derived from an EMBL/GenBank/DDBJ whole genome shotgun (WGS) entry which is preliminary data.</text>
</comment>
<keyword evidence="1" id="KW-0472">Membrane</keyword>
<dbReference type="EMBL" id="JADIMV010000112">
    <property type="protein sequence ID" value="MBO8440299.1"/>
    <property type="molecule type" value="Genomic_DNA"/>
</dbReference>
<dbReference type="Proteomes" id="UP000712007">
    <property type="component" value="Unassembled WGS sequence"/>
</dbReference>
<feature type="transmembrane region" description="Helical" evidence="1">
    <location>
        <begin position="115"/>
        <end position="142"/>
    </location>
</feature>
<protein>
    <submittedName>
        <fullName evidence="2">EpsG family protein</fullName>
    </submittedName>
</protein>
<keyword evidence="1" id="KW-1133">Transmembrane helix</keyword>